<evidence type="ECO:0000313" key="2">
    <source>
        <dbReference type="EMBL" id="RNL85925.1"/>
    </source>
</evidence>
<reference evidence="2 3" key="1">
    <citation type="submission" date="2018-10" db="EMBL/GenBank/DDBJ databases">
        <title>Sinomicrobium pectinilyticum sp. nov., a pectinase-producing bacterium isolated from alkaline and saline soil, and emended description of the genus Sinomicrobium.</title>
        <authorList>
            <person name="Cheng B."/>
            <person name="Li C."/>
            <person name="Lai Q."/>
            <person name="Du M."/>
            <person name="Shao Z."/>
            <person name="Xu P."/>
            <person name="Yang C."/>
        </authorList>
    </citation>
    <scope>NUCLEOTIDE SEQUENCE [LARGE SCALE GENOMIC DNA]</scope>
    <source>
        <strain evidence="2 3">5DNS001</strain>
    </source>
</reference>
<dbReference type="EMBL" id="RJTM01000085">
    <property type="protein sequence ID" value="RNL85925.1"/>
    <property type="molecule type" value="Genomic_DNA"/>
</dbReference>
<dbReference type="Proteomes" id="UP000267469">
    <property type="component" value="Unassembled WGS sequence"/>
</dbReference>
<keyword evidence="2" id="KW-0675">Receptor</keyword>
<dbReference type="OrthoDB" id="603275at2"/>
<evidence type="ECO:0000256" key="1">
    <source>
        <dbReference type="SAM" id="SignalP"/>
    </source>
</evidence>
<keyword evidence="3" id="KW-1185">Reference proteome</keyword>
<name>A0A3N0EDJ9_SINP1</name>
<proteinExistence type="predicted"/>
<accession>A0A3N0EDJ9</accession>
<comment type="caution">
    <text evidence="2">The sequence shown here is derived from an EMBL/GenBank/DDBJ whole genome shotgun (WGS) entry which is preliminary data.</text>
</comment>
<dbReference type="SUPFAM" id="SSF56935">
    <property type="entry name" value="Porins"/>
    <property type="match status" value="1"/>
</dbReference>
<feature type="signal peptide" evidence="1">
    <location>
        <begin position="1"/>
        <end position="19"/>
    </location>
</feature>
<evidence type="ECO:0000313" key="3">
    <source>
        <dbReference type="Proteomes" id="UP000267469"/>
    </source>
</evidence>
<feature type="chain" id="PRO_5018222256" evidence="1">
    <location>
        <begin position="20"/>
        <end position="891"/>
    </location>
</feature>
<dbReference type="SUPFAM" id="SSF49464">
    <property type="entry name" value="Carboxypeptidase regulatory domain-like"/>
    <property type="match status" value="1"/>
</dbReference>
<dbReference type="AlphaFoldDB" id="A0A3N0EDJ9"/>
<dbReference type="InterPro" id="IPR008969">
    <property type="entry name" value="CarboxyPept-like_regulatory"/>
</dbReference>
<organism evidence="2 3">
    <name type="scientific">Sinomicrobium pectinilyticum</name>
    <dbReference type="NCBI Taxonomy" id="1084421"/>
    <lineage>
        <taxon>Bacteria</taxon>
        <taxon>Pseudomonadati</taxon>
        <taxon>Bacteroidota</taxon>
        <taxon>Flavobacteriia</taxon>
        <taxon>Flavobacteriales</taxon>
        <taxon>Flavobacteriaceae</taxon>
        <taxon>Sinomicrobium</taxon>
    </lineage>
</organism>
<dbReference type="Pfam" id="PF13620">
    <property type="entry name" value="CarboxypepD_reg"/>
    <property type="match status" value="1"/>
</dbReference>
<protein>
    <submittedName>
        <fullName evidence="2">TonB-dependent receptor</fullName>
    </submittedName>
</protein>
<gene>
    <name evidence="2" type="ORF">ED312_11740</name>
</gene>
<sequence length="891" mass="101529">MKYCIYFLVGCFCFSSICAQSVTLTGTVKDSTGVSLEMANVVAVNRETQNLDAFGVTNAEGRYRLQLNRGKTYDVKVSYLGMKTEEFTITAQEDSFKEVVLFSEADRLDEVEVTYEMPVTVKGDTIIYNADAFNKGTEKKLGDILKNLPGVEITSDGEIEVEGKKVGRVKVEGKDFFEGDSRLAAENIPANAVDKVEVLRNFNEVSQMKGLTNDDDNIALNIKLKEGKKNFWFGEITAGAGLDERYLAHPKLFYYSPEYSLNIIADINNIGELPFTMRDYFNFTGGFRTFNQRGGTSLNMASNDLGLSLMQNNRAKEIDTKFGAFNFSYSPTGFWDVGGFAIYSYSGTEMQTDASRTFIESGETEHTTTATDQKSKLGLAKLNSVYKPNEDLQVDYDVLLKVSDQQEVMDRVSVSDVTDDIREYREQTPLTLTQSANVYYTLNKKNIFTAEIRHMYQNEDPFYNAIRDLQPFQGVLPFDDGQSVYNINQERLVRTNRIDAMVDHYLITGKKSHLNFTLGATHSHQGFDSEIFQILDNGAEMPLEGEAYTNDVTYNFSDTFLGVHYKLAAGIFTLNPGFTLHGYRTENKQSGSSVTDNLFAVLPDVYINLQFKKSENLRFNYGITREFTDVNKLAQGYVFNNYNAIYSGNRELESALYHSLSLNYFSFNMFNFTNIFAGLSYNKRINALKSSGNIEGINQVSTTINSGFEDDVFTALGRYEKRWNHYKASLRANLSYSRFNNIVNEERRVSESFTQDYQFSMATNFRDFPNLELGYGFNRNNYDNGGNATTYFTDKPFIKVDAAFLKGFIFAADYTYNHYRDKEKTVKNEYSFLNADLSYQKKDSPWEYSVGITNVLNNGELNQDSFDELYFNSSRYLVQPRYMMLKLKYNL</sequence>
<dbReference type="Gene3D" id="2.60.40.1120">
    <property type="entry name" value="Carboxypeptidase-like, regulatory domain"/>
    <property type="match status" value="1"/>
</dbReference>
<keyword evidence="1" id="KW-0732">Signal</keyword>
<dbReference type="RefSeq" id="WP_123216211.1">
    <property type="nucleotide sequence ID" value="NZ_RJTM01000085.1"/>
</dbReference>